<evidence type="ECO:0000256" key="2">
    <source>
        <dbReference type="SAM" id="SignalP"/>
    </source>
</evidence>
<feature type="compositionally biased region" description="Polar residues" evidence="1">
    <location>
        <begin position="173"/>
        <end position="184"/>
    </location>
</feature>
<feature type="chain" id="PRO_5044697713" evidence="2">
    <location>
        <begin position="17"/>
        <end position="252"/>
    </location>
</feature>
<proteinExistence type="predicted"/>
<dbReference type="RefSeq" id="XP_037899969.1">
    <property type="nucleotide sequence ID" value="XM_038044041.1"/>
</dbReference>
<organism evidence="3 5">
    <name type="scientific">Glossina fuscipes</name>
    <dbReference type="NCBI Taxonomy" id="7396"/>
    <lineage>
        <taxon>Eukaryota</taxon>
        <taxon>Metazoa</taxon>
        <taxon>Ecdysozoa</taxon>
        <taxon>Arthropoda</taxon>
        <taxon>Hexapoda</taxon>
        <taxon>Insecta</taxon>
        <taxon>Pterygota</taxon>
        <taxon>Neoptera</taxon>
        <taxon>Endopterygota</taxon>
        <taxon>Diptera</taxon>
        <taxon>Brachycera</taxon>
        <taxon>Muscomorpha</taxon>
        <taxon>Hippoboscoidea</taxon>
        <taxon>Glossinidae</taxon>
        <taxon>Glossina</taxon>
    </lineage>
</organism>
<dbReference type="KEGG" id="gfs:119644480"/>
<gene>
    <name evidence="5" type="primary">LOC119644483</name>
    <name evidence="4" type="synonym">LOC119644480</name>
</gene>
<dbReference type="AlphaFoldDB" id="A0A9C5ZNG8"/>
<evidence type="ECO:0000313" key="3">
    <source>
        <dbReference type="Proteomes" id="UP000092443"/>
    </source>
</evidence>
<feature type="region of interest" description="Disordered" evidence="1">
    <location>
        <begin position="172"/>
        <end position="194"/>
    </location>
</feature>
<evidence type="ECO:0000256" key="1">
    <source>
        <dbReference type="SAM" id="MobiDB-lite"/>
    </source>
</evidence>
<sequence>MIIVLLLFFQSICLYCQRLVLYIHDRWINPKNVRLLKEAAESAKSTKIGPDEYQGCQVKRSRKRGYVLNSSSSNALGGNEYCRFCANTPQGYCRHHFHLQELHMHKLQQQKEYNNSLWCSLGRSFERTADLRQLRRIKRELKRNLQQQKQQNIQPIPLLSKYKNVESHFLAQEEQTSPTDSGYQSSPLTSPSSVISTTHSEFISLLSPDHAGLISPSPFEDRQSAFGVNSCGPASQSFVPYDHRTGLSTTYL</sequence>
<reference evidence="4 5" key="1">
    <citation type="submission" date="2025-04" db="UniProtKB">
        <authorList>
            <consortium name="RefSeq"/>
        </authorList>
    </citation>
    <scope>IDENTIFICATION</scope>
    <source>
        <tissue evidence="4 5">Whole body pupa</tissue>
    </source>
</reference>
<dbReference type="Proteomes" id="UP000092443">
    <property type="component" value="Unplaced"/>
</dbReference>
<keyword evidence="2" id="KW-0732">Signal</keyword>
<protein>
    <submittedName>
        <fullName evidence="4">Uncharacterized protein LOC119644480</fullName>
    </submittedName>
    <submittedName>
        <fullName evidence="5">Uncharacterized protein LOC119644483</fullName>
    </submittedName>
</protein>
<keyword evidence="3" id="KW-1185">Reference proteome</keyword>
<name>A0A9C5ZNG8_9MUSC</name>
<feature type="signal peptide" evidence="2">
    <location>
        <begin position="1"/>
        <end position="16"/>
    </location>
</feature>
<dbReference type="KEGG" id="gfs:119644483"/>
<feature type="compositionally biased region" description="Low complexity" evidence="1">
    <location>
        <begin position="185"/>
        <end position="194"/>
    </location>
</feature>
<dbReference type="RefSeq" id="XP_037899966.1">
    <property type="nucleotide sequence ID" value="XM_038044038.1"/>
</dbReference>
<accession>A0A9C5ZNG8</accession>
<evidence type="ECO:0000313" key="4">
    <source>
        <dbReference type="RefSeq" id="XP_037899966.1"/>
    </source>
</evidence>
<evidence type="ECO:0000313" key="5">
    <source>
        <dbReference type="RefSeq" id="XP_037899969.1"/>
    </source>
</evidence>
<dbReference type="GeneID" id="119644483"/>